<gene>
    <name evidence="2" type="ORF">BQ2448_393</name>
</gene>
<accession>A0A238F2B2</accession>
<evidence type="ECO:0000256" key="1">
    <source>
        <dbReference type="SAM" id="MobiDB-lite"/>
    </source>
</evidence>
<feature type="compositionally biased region" description="Polar residues" evidence="1">
    <location>
        <begin position="19"/>
        <end position="32"/>
    </location>
</feature>
<reference evidence="3" key="1">
    <citation type="submission" date="2016-09" db="EMBL/GenBank/DDBJ databases">
        <authorList>
            <person name="Jeantristanb JTB J.-T."/>
            <person name="Ricardo R."/>
        </authorList>
    </citation>
    <scope>NUCLEOTIDE SEQUENCE [LARGE SCALE GENOMIC DNA]</scope>
</reference>
<sequence>MQVPFDEQDSDDDDEATALNPNSDSYLPTSKFSSSRANYDLEEASDRRKGFSISFHRSRLVCLGLAIALVLSLVSLRFLSPSWNARPELYLPPPPPSPRDEVILDLLNPQVYVKTGGASLLDREHVEGGPYSLVIPDATKWTVTAGQVFPVVIQCDADIIGHPPCAPEYIIYLRGPVAEAVPSIPSLYKHDSVTGRTEINVTVTQAGVYELWILPEGIRGDPNHPSCPDENRH</sequence>
<evidence type="ECO:0000313" key="3">
    <source>
        <dbReference type="Proteomes" id="UP000198372"/>
    </source>
</evidence>
<dbReference type="AlphaFoldDB" id="A0A238F2B2"/>
<dbReference type="OrthoDB" id="10442968at2759"/>
<keyword evidence="3" id="KW-1185">Reference proteome</keyword>
<dbReference type="EMBL" id="FMSP01000003">
    <property type="protein sequence ID" value="SCV68272.1"/>
    <property type="molecule type" value="Genomic_DNA"/>
</dbReference>
<protein>
    <submittedName>
        <fullName evidence="2">BQ2448_393 protein</fullName>
    </submittedName>
</protein>
<evidence type="ECO:0000313" key="2">
    <source>
        <dbReference type="EMBL" id="SCV68272.1"/>
    </source>
</evidence>
<dbReference type="Proteomes" id="UP000198372">
    <property type="component" value="Unassembled WGS sequence"/>
</dbReference>
<organism evidence="2 3">
    <name type="scientific">Microbotryum intermedium</name>
    <dbReference type="NCBI Taxonomy" id="269621"/>
    <lineage>
        <taxon>Eukaryota</taxon>
        <taxon>Fungi</taxon>
        <taxon>Dikarya</taxon>
        <taxon>Basidiomycota</taxon>
        <taxon>Pucciniomycotina</taxon>
        <taxon>Microbotryomycetes</taxon>
        <taxon>Microbotryales</taxon>
        <taxon>Microbotryaceae</taxon>
        <taxon>Microbotryum</taxon>
    </lineage>
</organism>
<proteinExistence type="predicted"/>
<name>A0A238F2B2_9BASI</name>
<feature type="region of interest" description="Disordered" evidence="1">
    <location>
        <begin position="1"/>
        <end position="32"/>
    </location>
</feature>
<feature type="compositionally biased region" description="Acidic residues" evidence="1">
    <location>
        <begin position="1"/>
        <end position="16"/>
    </location>
</feature>